<sequence>MNKLQIKNYKSVWVQGRCKGARGSAHSLEIARDINQKGPVAIRMAKKVISHGSEMEIGSGLELEEECYEETLVTDDRLEGLNAFSEKRKPLYKGTMGRWLSYFNMELQREKLVISITRRGGDDGRKGNTDAPSDSPNTPRRSPPPPTAASPSPAIAPPPPATAPLPAYSFVADSLLRKVFELLREQLWYRPNSAIYVKLIVKRSGGYCGILKVRM</sequence>
<dbReference type="PANTHER" id="PTHR11941">
    <property type="entry name" value="ENOYL-COA HYDRATASE-RELATED"/>
    <property type="match status" value="1"/>
</dbReference>
<dbReference type="AlphaFoldDB" id="A0AAU9MHS8"/>
<dbReference type="Pfam" id="PF00378">
    <property type="entry name" value="ECH_1"/>
    <property type="match status" value="1"/>
</dbReference>
<dbReference type="GO" id="GO:0016836">
    <property type="term" value="F:hydro-lyase activity"/>
    <property type="evidence" value="ECO:0007669"/>
    <property type="project" value="UniProtKB-ARBA"/>
</dbReference>
<dbReference type="InterPro" id="IPR001753">
    <property type="entry name" value="Enoyl-CoA_hydra/iso"/>
</dbReference>
<dbReference type="GO" id="GO:0006635">
    <property type="term" value="P:fatty acid beta-oxidation"/>
    <property type="evidence" value="ECO:0007669"/>
    <property type="project" value="TreeGrafter"/>
</dbReference>
<keyword evidence="2" id="KW-0456">Lyase</keyword>
<evidence type="ECO:0000256" key="3">
    <source>
        <dbReference type="SAM" id="MobiDB-lite"/>
    </source>
</evidence>
<comment type="similarity">
    <text evidence="1">Belongs to the enoyl-CoA hydratase/isomerase family.</text>
</comment>
<feature type="compositionally biased region" description="Basic and acidic residues" evidence="3">
    <location>
        <begin position="119"/>
        <end position="128"/>
    </location>
</feature>
<dbReference type="Proteomes" id="UP001157418">
    <property type="component" value="Unassembled WGS sequence"/>
</dbReference>
<accession>A0AAU9MHS8</accession>
<gene>
    <name evidence="4" type="ORF">LVIROSA_LOCUS13440</name>
</gene>
<feature type="region of interest" description="Disordered" evidence="3">
    <location>
        <begin position="117"/>
        <end position="159"/>
    </location>
</feature>
<name>A0AAU9MHS8_9ASTR</name>
<dbReference type="Gene3D" id="1.10.12.10">
    <property type="entry name" value="Lyase 2-enoyl-coa Hydratase, Chain A, domain 2"/>
    <property type="match status" value="1"/>
</dbReference>
<evidence type="ECO:0000256" key="2">
    <source>
        <dbReference type="ARBA" id="ARBA00023239"/>
    </source>
</evidence>
<dbReference type="FunFam" id="1.10.12.10:FF:000001">
    <property type="entry name" value="Probable enoyl-CoA hydratase, mitochondrial"/>
    <property type="match status" value="1"/>
</dbReference>
<comment type="caution">
    <text evidence="4">The sequence shown here is derived from an EMBL/GenBank/DDBJ whole genome shotgun (WGS) entry which is preliminary data.</text>
</comment>
<reference evidence="4 5" key="1">
    <citation type="submission" date="2022-01" db="EMBL/GenBank/DDBJ databases">
        <authorList>
            <person name="Xiong W."/>
            <person name="Schranz E."/>
        </authorList>
    </citation>
    <scope>NUCLEOTIDE SEQUENCE [LARGE SCALE GENOMIC DNA]</scope>
</reference>
<dbReference type="EMBL" id="CAKMRJ010002223">
    <property type="protein sequence ID" value="CAH1426355.1"/>
    <property type="molecule type" value="Genomic_DNA"/>
</dbReference>
<keyword evidence="5" id="KW-1185">Reference proteome</keyword>
<dbReference type="GO" id="GO:0005739">
    <property type="term" value="C:mitochondrion"/>
    <property type="evidence" value="ECO:0007669"/>
    <property type="project" value="TreeGrafter"/>
</dbReference>
<dbReference type="InterPro" id="IPR014748">
    <property type="entry name" value="Enoyl-CoA_hydra_C"/>
</dbReference>
<protein>
    <submittedName>
        <fullName evidence="4">Uncharacterized protein</fullName>
    </submittedName>
</protein>
<organism evidence="4 5">
    <name type="scientific">Lactuca virosa</name>
    <dbReference type="NCBI Taxonomy" id="75947"/>
    <lineage>
        <taxon>Eukaryota</taxon>
        <taxon>Viridiplantae</taxon>
        <taxon>Streptophyta</taxon>
        <taxon>Embryophyta</taxon>
        <taxon>Tracheophyta</taxon>
        <taxon>Spermatophyta</taxon>
        <taxon>Magnoliopsida</taxon>
        <taxon>eudicotyledons</taxon>
        <taxon>Gunneridae</taxon>
        <taxon>Pentapetalae</taxon>
        <taxon>asterids</taxon>
        <taxon>campanulids</taxon>
        <taxon>Asterales</taxon>
        <taxon>Asteraceae</taxon>
        <taxon>Cichorioideae</taxon>
        <taxon>Cichorieae</taxon>
        <taxon>Lactucinae</taxon>
        <taxon>Lactuca</taxon>
    </lineage>
</organism>
<dbReference type="PANTHER" id="PTHR11941:SF171">
    <property type="entry name" value="SD19268P"/>
    <property type="match status" value="1"/>
</dbReference>
<evidence type="ECO:0000313" key="4">
    <source>
        <dbReference type="EMBL" id="CAH1426355.1"/>
    </source>
</evidence>
<feature type="compositionally biased region" description="Pro residues" evidence="3">
    <location>
        <begin position="141"/>
        <end position="159"/>
    </location>
</feature>
<proteinExistence type="inferred from homology"/>
<evidence type="ECO:0000313" key="5">
    <source>
        <dbReference type="Proteomes" id="UP001157418"/>
    </source>
</evidence>
<dbReference type="SUPFAM" id="SSF52096">
    <property type="entry name" value="ClpP/crotonase"/>
    <property type="match status" value="1"/>
</dbReference>
<evidence type="ECO:0000256" key="1">
    <source>
        <dbReference type="ARBA" id="ARBA00005254"/>
    </source>
</evidence>
<dbReference type="InterPro" id="IPR029045">
    <property type="entry name" value="ClpP/crotonase-like_dom_sf"/>
</dbReference>